<comment type="subunit">
    <text evidence="4">Monomer.</text>
</comment>
<dbReference type="EMBL" id="JBHULD010000018">
    <property type="protein sequence ID" value="MFD2556615.1"/>
    <property type="molecule type" value="Genomic_DNA"/>
</dbReference>
<protein>
    <recommendedName>
        <fullName evidence="8">Aldose 1-epimerase</fullName>
        <ecNumber evidence="8">5.1.3.3</ecNumber>
    </recommendedName>
</protein>
<keyword evidence="10" id="KW-1185">Reference proteome</keyword>
<dbReference type="RefSeq" id="WP_210352348.1">
    <property type="nucleotide sequence ID" value="NZ_JAEQMU010000001.1"/>
</dbReference>
<sequence length="381" mass="41756">MNRKLVTVCLIAIALGYACSNSTHKAKDNSSDAVLSVPSFDGEIDGQVVRLYQIKNDKIQVSLTNYGARLVSLNVPDRVGEPVDVILGYDSAKEFKDNASNFYGAVVGRYGNRIGNATFTIDGTSYQLEKNDGQNSLHGGKNGLYDKVWEVKDTSSTSITFFYRSPDGEAGYSGNVDIQVTYSVNPEGGLLVDYQAETDKKTVLNLTSHGYFNLNGAGDSTILDHELWIDANSITEVNDNLIPTGQSLSVKGTAFDFTKSKLIGKDIDQADKQLRVGKGYDHNFQLNKSDGFKEVAKVYSPKTGIEMSVVTTEPGLQFYSGNFMTKDDAKGKGGKSYPFRSAFCLETQHYPDGPNHSSFPSTVVNPGDIYRTKTEYRFSVK</sequence>
<evidence type="ECO:0000256" key="5">
    <source>
        <dbReference type="ARBA" id="ARBA00022837"/>
    </source>
</evidence>
<dbReference type="PIRSF" id="PIRSF005096">
    <property type="entry name" value="GALM"/>
    <property type="match status" value="1"/>
</dbReference>
<organism evidence="9 10">
    <name type="scientific">Sphingobacterium tabacisoli</name>
    <dbReference type="NCBI Taxonomy" id="2044855"/>
    <lineage>
        <taxon>Bacteria</taxon>
        <taxon>Pseudomonadati</taxon>
        <taxon>Bacteroidota</taxon>
        <taxon>Sphingobacteriia</taxon>
        <taxon>Sphingobacteriales</taxon>
        <taxon>Sphingobacteriaceae</taxon>
        <taxon>Sphingobacterium</taxon>
    </lineage>
</organism>
<dbReference type="SUPFAM" id="SSF74650">
    <property type="entry name" value="Galactose mutarotase-like"/>
    <property type="match status" value="1"/>
</dbReference>
<evidence type="ECO:0000256" key="8">
    <source>
        <dbReference type="PIRNR" id="PIRNR005096"/>
    </source>
</evidence>
<evidence type="ECO:0000256" key="3">
    <source>
        <dbReference type="ARBA" id="ARBA00006206"/>
    </source>
</evidence>
<evidence type="ECO:0000256" key="4">
    <source>
        <dbReference type="ARBA" id="ARBA00011245"/>
    </source>
</evidence>
<evidence type="ECO:0000313" key="9">
    <source>
        <dbReference type="EMBL" id="MFD2556615.1"/>
    </source>
</evidence>
<dbReference type="NCBIfam" id="NF008277">
    <property type="entry name" value="PRK11055.1"/>
    <property type="match status" value="1"/>
</dbReference>
<gene>
    <name evidence="9" type="ORF">ACFSQW_19630</name>
</gene>
<comment type="pathway">
    <text evidence="2 8">Carbohydrate metabolism; hexose metabolism.</text>
</comment>
<keyword evidence="7 8" id="KW-0119">Carbohydrate metabolism</keyword>
<reference evidence="10" key="1">
    <citation type="journal article" date="2019" name="Int. J. Syst. Evol. Microbiol.">
        <title>The Global Catalogue of Microorganisms (GCM) 10K type strain sequencing project: providing services to taxonomists for standard genome sequencing and annotation.</title>
        <authorList>
            <consortium name="The Broad Institute Genomics Platform"/>
            <consortium name="The Broad Institute Genome Sequencing Center for Infectious Disease"/>
            <person name="Wu L."/>
            <person name="Ma J."/>
        </authorList>
    </citation>
    <scope>NUCLEOTIDE SEQUENCE [LARGE SCALE GENOMIC DNA]</scope>
    <source>
        <strain evidence="10">KCTC 52298</strain>
    </source>
</reference>
<dbReference type="InterPro" id="IPR047215">
    <property type="entry name" value="Galactose_mutarotase-like"/>
</dbReference>
<keyword evidence="6 8" id="KW-0413">Isomerase</keyword>
<evidence type="ECO:0000313" key="10">
    <source>
        <dbReference type="Proteomes" id="UP001597440"/>
    </source>
</evidence>
<dbReference type="PANTHER" id="PTHR10091">
    <property type="entry name" value="ALDOSE-1-EPIMERASE"/>
    <property type="match status" value="1"/>
</dbReference>
<dbReference type="GO" id="GO:0016853">
    <property type="term" value="F:isomerase activity"/>
    <property type="evidence" value="ECO:0007669"/>
    <property type="project" value="UniProtKB-KW"/>
</dbReference>
<dbReference type="PROSITE" id="PS51257">
    <property type="entry name" value="PROKAR_LIPOPROTEIN"/>
    <property type="match status" value="1"/>
</dbReference>
<evidence type="ECO:0000256" key="2">
    <source>
        <dbReference type="ARBA" id="ARBA00005028"/>
    </source>
</evidence>
<dbReference type="Proteomes" id="UP001597440">
    <property type="component" value="Unassembled WGS sequence"/>
</dbReference>
<dbReference type="PANTHER" id="PTHR10091:SF0">
    <property type="entry name" value="GALACTOSE MUTAROTASE"/>
    <property type="match status" value="1"/>
</dbReference>
<evidence type="ECO:0000256" key="6">
    <source>
        <dbReference type="ARBA" id="ARBA00023235"/>
    </source>
</evidence>
<comment type="similarity">
    <text evidence="3 8">Belongs to the aldose epimerase family.</text>
</comment>
<dbReference type="InterPro" id="IPR015443">
    <property type="entry name" value="Aldose_1-epimerase"/>
</dbReference>
<name>A0ABW5L8E1_9SPHI</name>
<proteinExistence type="inferred from homology"/>
<dbReference type="Pfam" id="PF01263">
    <property type="entry name" value="Aldose_epim"/>
    <property type="match status" value="1"/>
</dbReference>
<evidence type="ECO:0000256" key="7">
    <source>
        <dbReference type="ARBA" id="ARBA00023277"/>
    </source>
</evidence>
<dbReference type="EC" id="5.1.3.3" evidence="8"/>
<dbReference type="InterPro" id="IPR011013">
    <property type="entry name" value="Gal_mutarotase_sf_dom"/>
</dbReference>
<accession>A0ABW5L8E1</accession>
<keyword evidence="5" id="KW-0106">Calcium</keyword>
<comment type="cofactor">
    <cofactor evidence="1">
        <name>Ca(2+)</name>
        <dbReference type="ChEBI" id="CHEBI:29108"/>
    </cofactor>
</comment>
<dbReference type="Gene3D" id="2.70.98.10">
    <property type="match status" value="1"/>
</dbReference>
<dbReference type="CDD" id="cd09019">
    <property type="entry name" value="galactose_mutarotase_like"/>
    <property type="match status" value="1"/>
</dbReference>
<comment type="catalytic activity">
    <reaction evidence="8">
        <text>alpha-D-glucose = beta-D-glucose</text>
        <dbReference type="Rhea" id="RHEA:10264"/>
        <dbReference type="ChEBI" id="CHEBI:15903"/>
        <dbReference type="ChEBI" id="CHEBI:17925"/>
        <dbReference type="EC" id="5.1.3.3"/>
    </reaction>
</comment>
<dbReference type="InterPro" id="IPR014718">
    <property type="entry name" value="GH-type_carb-bd"/>
</dbReference>
<evidence type="ECO:0000256" key="1">
    <source>
        <dbReference type="ARBA" id="ARBA00001913"/>
    </source>
</evidence>
<dbReference type="InterPro" id="IPR008183">
    <property type="entry name" value="Aldose_1/G6P_1-epimerase"/>
</dbReference>
<comment type="caution">
    <text evidence="9">The sequence shown here is derived from an EMBL/GenBank/DDBJ whole genome shotgun (WGS) entry which is preliminary data.</text>
</comment>